<dbReference type="CDD" id="cd05271">
    <property type="entry name" value="NDUFA9_like_SDR_a"/>
    <property type="match status" value="1"/>
</dbReference>
<protein>
    <submittedName>
        <fullName evidence="2">Complex I NDUFA9 subunit family protein</fullName>
    </submittedName>
</protein>
<evidence type="ECO:0000313" key="3">
    <source>
        <dbReference type="Proteomes" id="UP000784128"/>
    </source>
</evidence>
<dbReference type="PANTHER" id="PTHR12126:SF11">
    <property type="entry name" value="NADH DEHYDROGENASE [UBIQUINONE] 1 ALPHA SUBCOMPLEX SUBUNIT 9, MITOCHONDRIAL"/>
    <property type="match status" value="1"/>
</dbReference>
<reference evidence="2 3" key="1">
    <citation type="submission" date="2021-05" db="EMBL/GenBank/DDBJ databases">
        <title>The draft genome of Geobacter chapellei DSM 13688.</title>
        <authorList>
            <person name="Xu Z."/>
            <person name="Masuda Y."/>
            <person name="Itoh H."/>
            <person name="Senoo K."/>
        </authorList>
    </citation>
    <scope>NUCLEOTIDE SEQUENCE [LARGE SCALE GENOMIC DNA]</scope>
    <source>
        <strain evidence="2 3">DSM 13688</strain>
    </source>
</reference>
<dbReference type="Proteomes" id="UP000784128">
    <property type="component" value="Unassembled WGS sequence"/>
</dbReference>
<dbReference type="InterPro" id="IPR001509">
    <property type="entry name" value="Epimerase_deHydtase"/>
</dbReference>
<keyword evidence="3" id="KW-1185">Reference proteome</keyword>
<proteinExistence type="predicted"/>
<organism evidence="2 3">
    <name type="scientific">Pelotalea chapellei</name>
    <dbReference type="NCBI Taxonomy" id="44671"/>
    <lineage>
        <taxon>Bacteria</taxon>
        <taxon>Pseudomonadati</taxon>
        <taxon>Thermodesulfobacteriota</taxon>
        <taxon>Desulfuromonadia</taxon>
        <taxon>Geobacterales</taxon>
        <taxon>Geobacteraceae</taxon>
        <taxon>Pelotalea</taxon>
    </lineage>
</organism>
<dbReference type="RefSeq" id="WP_214298967.1">
    <property type="nucleotide sequence ID" value="NZ_JAHDYS010000009.1"/>
</dbReference>
<comment type="caution">
    <text evidence="2">The sequence shown here is derived from an EMBL/GenBank/DDBJ whole genome shotgun (WGS) entry which is preliminary data.</text>
</comment>
<feature type="domain" description="NAD-dependent epimerase/dehydratase" evidence="1">
    <location>
        <begin position="3"/>
        <end position="202"/>
    </location>
</feature>
<sequence length="297" mass="33061">MKILITGGTGFVGSHLRKELLRKGHQLRLLVHRQTDGLEDGVEQVKGDITRMETLGGAAEGCQALINLVGIIREFPSKGTTFQRLHVTATANALAMAREAGIDRYLQMSALGTRPDAVSEYHKTKFKAEELVRASGLSWTILRPSLIFGPKDAFVNMLAENLRLAPVMPVMGDGKYRLQPIHADDVARCFTLCLELPATVRQSYELCGNDRFTYQELLDRIAAAMGRPAPFKPQLPLGLMKLVIPVMQHLPPFPITMDQLQMLLEENICDGNWKQTFNFEPISFEAGIREYLGACHS</sequence>
<dbReference type="InterPro" id="IPR051207">
    <property type="entry name" value="ComplexI_NDUFA9_subunit"/>
</dbReference>
<dbReference type="Pfam" id="PF01370">
    <property type="entry name" value="Epimerase"/>
    <property type="match status" value="1"/>
</dbReference>
<gene>
    <name evidence="2" type="ORF">KJB30_10675</name>
</gene>
<dbReference type="InterPro" id="IPR036291">
    <property type="entry name" value="NAD(P)-bd_dom_sf"/>
</dbReference>
<dbReference type="PANTHER" id="PTHR12126">
    <property type="entry name" value="NADH-UBIQUINONE OXIDOREDUCTASE 39 KDA SUBUNIT-RELATED"/>
    <property type="match status" value="1"/>
</dbReference>
<evidence type="ECO:0000259" key="1">
    <source>
        <dbReference type="Pfam" id="PF01370"/>
    </source>
</evidence>
<dbReference type="EMBL" id="JAHDYS010000009">
    <property type="protein sequence ID" value="MBT1072251.1"/>
    <property type="molecule type" value="Genomic_DNA"/>
</dbReference>
<dbReference type="SUPFAM" id="SSF51735">
    <property type="entry name" value="NAD(P)-binding Rossmann-fold domains"/>
    <property type="match status" value="1"/>
</dbReference>
<accession>A0ABS5U9A3</accession>
<dbReference type="Gene3D" id="3.40.50.720">
    <property type="entry name" value="NAD(P)-binding Rossmann-like Domain"/>
    <property type="match status" value="1"/>
</dbReference>
<evidence type="ECO:0000313" key="2">
    <source>
        <dbReference type="EMBL" id="MBT1072251.1"/>
    </source>
</evidence>
<name>A0ABS5U9A3_9BACT</name>